<sequence length="74" mass="8054">MVFRRPSIPAPASVPMSVSLYAILRAVFAPRPSPCNSSTHPRPAALTNVHLFLTGHSPSSHMCTVHQHPQHALH</sequence>
<evidence type="ECO:0000313" key="2">
    <source>
        <dbReference type="Proteomes" id="UP000807469"/>
    </source>
</evidence>
<proteinExistence type="predicted"/>
<protein>
    <submittedName>
        <fullName evidence="1">Uncharacterized protein</fullName>
    </submittedName>
</protein>
<reference evidence="1" key="1">
    <citation type="submission" date="2020-11" db="EMBL/GenBank/DDBJ databases">
        <authorList>
            <consortium name="DOE Joint Genome Institute"/>
            <person name="Ahrendt S."/>
            <person name="Riley R."/>
            <person name="Andreopoulos W."/>
            <person name="Labutti K."/>
            <person name="Pangilinan J."/>
            <person name="Ruiz-Duenas F.J."/>
            <person name="Barrasa J.M."/>
            <person name="Sanchez-Garcia M."/>
            <person name="Camarero S."/>
            <person name="Miyauchi S."/>
            <person name="Serrano A."/>
            <person name="Linde D."/>
            <person name="Babiker R."/>
            <person name="Drula E."/>
            <person name="Ayuso-Fernandez I."/>
            <person name="Pacheco R."/>
            <person name="Padilla G."/>
            <person name="Ferreira P."/>
            <person name="Barriuso J."/>
            <person name="Kellner H."/>
            <person name="Castanera R."/>
            <person name="Alfaro M."/>
            <person name="Ramirez L."/>
            <person name="Pisabarro A.G."/>
            <person name="Kuo A."/>
            <person name="Tritt A."/>
            <person name="Lipzen A."/>
            <person name="He G."/>
            <person name="Yan M."/>
            <person name="Ng V."/>
            <person name="Cullen D."/>
            <person name="Martin F."/>
            <person name="Rosso M.-N."/>
            <person name="Henrissat B."/>
            <person name="Hibbett D."/>
            <person name="Martinez A.T."/>
            <person name="Grigoriev I.V."/>
        </authorList>
    </citation>
    <scope>NUCLEOTIDE SEQUENCE</scope>
    <source>
        <strain evidence="1">CIRM-BRFM 674</strain>
    </source>
</reference>
<gene>
    <name evidence="1" type="ORF">BDN70DRAFT_375893</name>
</gene>
<dbReference type="Proteomes" id="UP000807469">
    <property type="component" value="Unassembled WGS sequence"/>
</dbReference>
<dbReference type="EMBL" id="MU155432">
    <property type="protein sequence ID" value="KAF9473579.1"/>
    <property type="molecule type" value="Genomic_DNA"/>
</dbReference>
<comment type="caution">
    <text evidence="1">The sequence shown here is derived from an EMBL/GenBank/DDBJ whole genome shotgun (WGS) entry which is preliminary data.</text>
</comment>
<name>A0A9P5YRZ0_9AGAR</name>
<organism evidence="1 2">
    <name type="scientific">Pholiota conissans</name>
    <dbReference type="NCBI Taxonomy" id="109636"/>
    <lineage>
        <taxon>Eukaryota</taxon>
        <taxon>Fungi</taxon>
        <taxon>Dikarya</taxon>
        <taxon>Basidiomycota</taxon>
        <taxon>Agaricomycotina</taxon>
        <taxon>Agaricomycetes</taxon>
        <taxon>Agaricomycetidae</taxon>
        <taxon>Agaricales</taxon>
        <taxon>Agaricineae</taxon>
        <taxon>Strophariaceae</taxon>
        <taxon>Pholiota</taxon>
    </lineage>
</organism>
<evidence type="ECO:0000313" key="1">
    <source>
        <dbReference type="EMBL" id="KAF9473579.1"/>
    </source>
</evidence>
<accession>A0A9P5YRZ0</accession>
<dbReference type="AlphaFoldDB" id="A0A9P5YRZ0"/>
<keyword evidence="2" id="KW-1185">Reference proteome</keyword>